<comment type="caution">
    <text evidence="3">The sequence shown here is derived from an EMBL/GenBank/DDBJ whole genome shotgun (WGS) entry which is preliminary data.</text>
</comment>
<keyword evidence="2" id="KW-0812">Transmembrane</keyword>
<name>A0ABT1IUP3_9ACTN</name>
<evidence type="ECO:0000256" key="2">
    <source>
        <dbReference type="SAM" id="Phobius"/>
    </source>
</evidence>
<protein>
    <submittedName>
        <fullName evidence="3">Uncharacterized protein</fullName>
    </submittedName>
</protein>
<feature type="transmembrane region" description="Helical" evidence="2">
    <location>
        <begin position="109"/>
        <end position="128"/>
    </location>
</feature>
<keyword evidence="4" id="KW-1185">Reference proteome</keyword>
<feature type="transmembrane region" description="Helical" evidence="2">
    <location>
        <begin position="148"/>
        <end position="166"/>
    </location>
</feature>
<dbReference type="Proteomes" id="UP001206483">
    <property type="component" value="Unassembled WGS sequence"/>
</dbReference>
<evidence type="ECO:0000313" key="3">
    <source>
        <dbReference type="EMBL" id="MCP2308856.1"/>
    </source>
</evidence>
<dbReference type="EMBL" id="JAMZDX010000002">
    <property type="protein sequence ID" value="MCP2308856.1"/>
    <property type="molecule type" value="Genomic_DNA"/>
</dbReference>
<evidence type="ECO:0000313" key="4">
    <source>
        <dbReference type="Proteomes" id="UP001206483"/>
    </source>
</evidence>
<keyword evidence="2" id="KW-1133">Transmembrane helix</keyword>
<feature type="region of interest" description="Disordered" evidence="1">
    <location>
        <begin position="525"/>
        <end position="573"/>
    </location>
</feature>
<evidence type="ECO:0000256" key="1">
    <source>
        <dbReference type="SAM" id="MobiDB-lite"/>
    </source>
</evidence>
<proteinExistence type="predicted"/>
<accession>A0ABT1IUP3</accession>
<sequence length="649" mass="70548">MSTLDMTPGAQIPRMDVGNQTAVTQALSSAAYRTGEHKELEGLAGVKWKPGKSELFRPSAGEAFSRALIDRTLAAKRNPLVPSFGTDARAVVEHCLAAQDLRDARDKQLSTITFVFGVLFLPGTLIWLAAYQAKAWLGRNRSAARDGFYGTLSLLLACGLALLFALRPPVSGLWSLYVRVMMLMPVVGWLLAKRIVVRSVLEQRARWGDLVGGNPVAATVPKAVPRDHLDKKAVDLKDSLDRLAAEQETNVQHYAGPKGVLGVGSRWGDWGLREDLKPAEGHEDFRVFHTGDLTRKITERLGSLTGSEIPNGGMPKAAINQWMVQDIPEGADEIGRPGGPEMDNYRMRDFALQELANKQTFGSDPRHRIAIQYVLHKGQLVTTMLVEVVVLHNNLQVHVTGYALGPLVPWFMAKPKPKEKDIPKTFRRWENQTIQLPLVDDDEVVRQAVRAPFHKMPTLLTYLGGSIGLPEPFCLRQAWTDATWASRFKSDDAIYASTPVVNVIHASGDGVPGGARREHRAVHQPLEHPQVGDAGQPPVPGRPLRRRVGRDTPKGGGDLRGPRPPSSSSLSALRPDVGEHLAGVGQQLRQHLGVADHGHEVGVPAPARHHVLVQVGGDAGAGRGALVHADVEAGARPEAARSAVIARLV</sequence>
<organism evidence="3 4">
    <name type="scientific">Kitasatospora paracochleata</name>
    <dbReference type="NCBI Taxonomy" id="58354"/>
    <lineage>
        <taxon>Bacteria</taxon>
        <taxon>Bacillati</taxon>
        <taxon>Actinomycetota</taxon>
        <taxon>Actinomycetes</taxon>
        <taxon>Kitasatosporales</taxon>
        <taxon>Streptomycetaceae</taxon>
        <taxon>Kitasatospora</taxon>
    </lineage>
</organism>
<keyword evidence="2" id="KW-0472">Membrane</keyword>
<gene>
    <name evidence="3" type="ORF">FHR36_001980</name>
</gene>
<feature type="transmembrane region" description="Helical" evidence="2">
    <location>
        <begin position="173"/>
        <end position="192"/>
    </location>
</feature>
<reference evidence="3 4" key="1">
    <citation type="submission" date="2022-06" db="EMBL/GenBank/DDBJ databases">
        <title>Sequencing the genomes of 1000 actinobacteria strains.</title>
        <authorList>
            <person name="Klenk H.-P."/>
        </authorList>
    </citation>
    <scope>NUCLEOTIDE SEQUENCE [LARGE SCALE GENOMIC DNA]</scope>
    <source>
        <strain evidence="3 4">DSM 41656</strain>
    </source>
</reference>